<evidence type="ECO:0000256" key="1">
    <source>
        <dbReference type="SAM" id="MobiDB-lite"/>
    </source>
</evidence>
<comment type="caution">
    <text evidence="2">The sequence shown here is derived from an EMBL/GenBank/DDBJ whole genome shotgun (WGS) entry which is preliminary data.</text>
</comment>
<feature type="region of interest" description="Disordered" evidence="1">
    <location>
        <begin position="79"/>
        <end position="126"/>
    </location>
</feature>
<reference evidence="2 3" key="1">
    <citation type="submission" date="2023-01" db="EMBL/GenBank/DDBJ databases">
        <title>Analysis of 21 Apiospora genomes using comparative genomics revels a genus with tremendous synthesis potential of carbohydrate active enzymes and secondary metabolites.</title>
        <authorList>
            <person name="Sorensen T."/>
        </authorList>
    </citation>
    <scope>NUCLEOTIDE SEQUENCE [LARGE SCALE GENOMIC DNA]</scope>
    <source>
        <strain evidence="2 3">CBS 117206</strain>
    </source>
</reference>
<name>A0AAW0QLF7_9PEZI</name>
<dbReference type="AlphaFoldDB" id="A0AAW0QLF7"/>
<dbReference type="Proteomes" id="UP001392437">
    <property type="component" value="Unassembled WGS sequence"/>
</dbReference>
<feature type="region of interest" description="Disordered" evidence="1">
    <location>
        <begin position="1"/>
        <end position="44"/>
    </location>
</feature>
<protein>
    <submittedName>
        <fullName evidence="2">Uncharacterized protein</fullName>
    </submittedName>
</protein>
<dbReference type="EMBL" id="JAQQWP010000008">
    <property type="protein sequence ID" value="KAK8104950.1"/>
    <property type="molecule type" value="Genomic_DNA"/>
</dbReference>
<accession>A0AAW0QLF7</accession>
<feature type="compositionally biased region" description="Basic and acidic residues" evidence="1">
    <location>
        <begin position="1"/>
        <end position="19"/>
    </location>
</feature>
<proteinExistence type="predicted"/>
<keyword evidence="3" id="KW-1185">Reference proteome</keyword>
<evidence type="ECO:0000313" key="3">
    <source>
        <dbReference type="Proteomes" id="UP001392437"/>
    </source>
</evidence>
<evidence type="ECO:0000313" key="2">
    <source>
        <dbReference type="EMBL" id="KAK8104950.1"/>
    </source>
</evidence>
<organism evidence="2 3">
    <name type="scientific">Apiospora kogelbergensis</name>
    <dbReference type="NCBI Taxonomy" id="1337665"/>
    <lineage>
        <taxon>Eukaryota</taxon>
        <taxon>Fungi</taxon>
        <taxon>Dikarya</taxon>
        <taxon>Ascomycota</taxon>
        <taxon>Pezizomycotina</taxon>
        <taxon>Sordariomycetes</taxon>
        <taxon>Xylariomycetidae</taxon>
        <taxon>Amphisphaeriales</taxon>
        <taxon>Apiosporaceae</taxon>
        <taxon>Apiospora</taxon>
    </lineage>
</organism>
<sequence>MMHFRKPSEQSHQADKRVTSSDMATRESLSLGGAGPTLGSRPTTAISISLPESLGDFSSGFSWDIPHLNDLDIRKSNLSEQAGGAARSSGALNQPPPPTSEREEKDQPTAAATTSPPPSRRDDQPLSNAINIILARSRAYEPLRKKNEEPWWATRSEEEVARAEKARSNMQDQVQPEGAELYFIYPWDTGNSQQTHSIEKHLEGAISAYAMQRSNLFEGVLFWRAYLTKPEMETVQNLKEVYKLEHQPKPDLEGRRKLEALPDYTPSRKNEMIMYETPPPGSKLYQIEPEKQSGEELLRPLVDQLEAMAGEGRLYTSLVYGGILFWHAFLTETELEQVKAMKGVGTVQPWLPTDCTGDEYDPAESR</sequence>
<gene>
    <name evidence="2" type="ORF">PG999_008309</name>
</gene>